<comment type="cofactor">
    <cofactor evidence="8">
        <name>Mg(2+)</name>
        <dbReference type="ChEBI" id="CHEBI:18420"/>
    </cofactor>
</comment>
<keyword evidence="8" id="KW-0067">ATP-binding</keyword>
<keyword evidence="8" id="KW-0460">Magnesium</keyword>
<evidence type="ECO:0000256" key="7">
    <source>
        <dbReference type="ARBA" id="ARBA00023102"/>
    </source>
</evidence>
<evidence type="ECO:0000256" key="5">
    <source>
        <dbReference type="ARBA" id="ARBA00022676"/>
    </source>
</evidence>
<dbReference type="InterPro" id="IPR015867">
    <property type="entry name" value="N-reg_PII/ATP_PRibTrfase_C"/>
</dbReference>
<evidence type="ECO:0000313" key="12">
    <source>
        <dbReference type="Proteomes" id="UP001208689"/>
    </source>
</evidence>
<dbReference type="Proteomes" id="UP001208689">
    <property type="component" value="Chromosome"/>
</dbReference>
<dbReference type="InterPro" id="IPR013820">
    <property type="entry name" value="ATP_PRibTrfase_cat"/>
</dbReference>
<dbReference type="InterPro" id="IPR011322">
    <property type="entry name" value="N-reg_PII-like_a/b"/>
</dbReference>
<comment type="subcellular location">
    <subcellularLocation>
        <location evidence="8">Cytoplasm</location>
    </subcellularLocation>
</comment>
<dbReference type="Gene3D" id="3.40.190.10">
    <property type="entry name" value="Periplasmic binding protein-like II"/>
    <property type="match status" value="2"/>
</dbReference>
<proteinExistence type="inferred from homology"/>
<comment type="function">
    <text evidence="8">Catalyzes the condensation of ATP and 5-phosphoribose 1-diphosphate to form N'-(5'-phosphoribosyl)-ATP (PR-ATP). Has a crucial role in the pathway because the rate of histidine biosynthesis seems to be controlled primarily by regulation of HisG enzymatic activity.</text>
</comment>
<comment type="similarity">
    <text evidence="8">Belongs to the ATP phosphoribosyltransferase family. Long subfamily.</text>
</comment>
<comment type="activity regulation">
    <text evidence="8">Feedback inhibited by histidine.</text>
</comment>
<feature type="domain" description="ATP phosphoribosyltransferase catalytic" evidence="9">
    <location>
        <begin position="57"/>
        <end position="218"/>
    </location>
</feature>
<dbReference type="SUPFAM" id="SSF54913">
    <property type="entry name" value="GlnB-like"/>
    <property type="match status" value="1"/>
</dbReference>
<keyword evidence="8" id="KW-0963">Cytoplasm</keyword>
<evidence type="ECO:0000256" key="3">
    <source>
        <dbReference type="ARBA" id="ARBA00011946"/>
    </source>
</evidence>
<dbReference type="NCBIfam" id="TIGR03455">
    <property type="entry name" value="HisG_C-term"/>
    <property type="match status" value="1"/>
</dbReference>
<dbReference type="Pfam" id="PF01634">
    <property type="entry name" value="HisG"/>
    <property type="match status" value="1"/>
</dbReference>
<evidence type="ECO:0000259" key="9">
    <source>
        <dbReference type="Pfam" id="PF01634"/>
    </source>
</evidence>
<evidence type="ECO:0000313" key="11">
    <source>
        <dbReference type="EMBL" id="UYP46806.1"/>
    </source>
</evidence>
<protein>
    <recommendedName>
        <fullName evidence="3 8">ATP phosphoribosyltransferase</fullName>
        <shortName evidence="8">ATP-PRT</shortName>
        <shortName evidence="8">ATP-PRTase</shortName>
        <ecNumber evidence="3 8">2.4.2.17</ecNumber>
    </recommendedName>
</protein>
<dbReference type="GO" id="GO:0003879">
    <property type="term" value="F:ATP phosphoribosyltransferase activity"/>
    <property type="evidence" value="ECO:0007669"/>
    <property type="project" value="UniProtKB-EC"/>
</dbReference>
<reference evidence="11" key="1">
    <citation type="submission" date="2022-09" db="EMBL/GenBank/DDBJ databases">
        <title>Actin cytoskeleton and complex cell architecture in an #Asgard archaeon.</title>
        <authorList>
            <person name="Ponce Toledo R.I."/>
            <person name="Schleper C."/>
            <person name="Rodrigues Oliveira T."/>
            <person name="Wollweber F."/>
            <person name="Xu J."/>
            <person name="Rittmann S."/>
            <person name="Klingl A."/>
            <person name="Pilhofer M."/>
        </authorList>
    </citation>
    <scope>NUCLEOTIDE SEQUENCE</scope>
    <source>
        <strain evidence="11">B-35</strain>
    </source>
</reference>
<keyword evidence="8" id="KW-0479">Metal-binding</keyword>
<evidence type="ECO:0000259" key="10">
    <source>
        <dbReference type="Pfam" id="PF08029"/>
    </source>
</evidence>
<evidence type="ECO:0000256" key="4">
    <source>
        <dbReference type="ARBA" id="ARBA00022605"/>
    </source>
</evidence>
<keyword evidence="6 8" id="KW-0808">Transferase</keyword>
<organism evidence="11 12">
    <name type="scientific">Candidatus Lokiarchaeum ossiferum</name>
    <dbReference type="NCBI Taxonomy" id="2951803"/>
    <lineage>
        <taxon>Archaea</taxon>
        <taxon>Promethearchaeati</taxon>
        <taxon>Promethearchaeota</taxon>
        <taxon>Promethearchaeia</taxon>
        <taxon>Promethearchaeales</taxon>
        <taxon>Promethearchaeaceae</taxon>
        <taxon>Candidatus Lokiarchaeum</taxon>
    </lineage>
</organism>
<evidence type="ECO:0000256" key="8">
    <source>
        <dbReference type="HAMAP-Rule" id="MF_00079"/>
    </source>
</evidence>
<keyword evidence="4 8" id="KW-0028">Amino-acid biosynthesis</keyword>
<keyword evidence="5 8" id="KW-0328">Glycosyltransferase</keyword>
<dbReference type="EC" id="2.4.2.17" evidence="3 8"/>
<dbReference type="SUPFAM" id="SSF53850">
    <property type="entry name" value="Periplasmic binding protein-like II"/>
    <property type="match status" value="1"/>
</dbReference>
<keyword evidence="12" id="KW-1185">Reference proteome</keyword>
<dbReference type="Pfam" id="PF08029">
    <property type="entry name" value="HisG_C"/>
    <property type="match status" value="1"/>
</dbReference>
<feature type="domain" description="Histidine biosynthesis HisG C-terminal" evidence="10">
    <location>
        <begin position="229"/>
        <end position="306"/>
    </location>
</feature>
<dbReference type="EMBL" id="CP104013">
    <property type="protein sequence ID" value="UYP46806.1"/>
    <property type="molecule type" value="Genomic_DNA"/>
</dbReference>
<dbReference type="NCBIfam" id="TIGR00070">
    <property type="entry name" value="hisG"/>
    <property type="match status" value="1"/>
</dbReference>
<dbReference type="HAMAP" id="MF_00079">
    <property type="entry name" value="HisG_Long"/>
    <property type="match status" value="1"/>
</dbReference>
<gene>
    <name evidence="8" type="primary">hisG</name>
    <name evidence="11" type="ORF">NEF87_003091</name>
</gene>
<dbReference type="InterPro" id="IPR013115">
    <property type="entry name" value="HisG_C"/>
</dbReference>
<evidence type="ECO:0000256" key="6">
    <source>
        <dbReference type="ARBA" id="ARBA00022679"/>
    </source>
</evidence>
<comment type="catalytic activity">
    <reaction evidence="1 8">
        <text>1-(5-phospho-beta-D-ribosyl)-ATP + diphosphate = 5-phospho-alpha-D-ribose 1-diphosphate + ATP</text>
        <dbReference type="Rhea" id="RHEA:18473"/>
        <dbReference type="ChEBI" id="CHEBI:30616"/>
        <dbReference type="ChEBI" id="CHEBI:33019"/>
        <dbReference type="ChEBI" id="CHEBI:58017"/>
        <dbReference type="ChEBI" id="CHEBI:73183"/>
        <dbReference type="EC" id="2.4.2.17"/>
    </reaction>
</comment>
<keyword evidence="8" id="KW-0547">Nucleotide-binding</keyword>
<accession>A0ABY6HTR5</accession>
<dbReference type="Gene3D" id="3.30.70.120">
    <property type="match status" value="1"/>
</dbReference>
<keyword evidence="7 8" id="KW-0368">Histidine biosynthesis</keyword>
<dbReference type="PANTHER" id="PTHR21403:SF8">
    <property type="entry name" value="ATP PHOSPHORIBOSYLTRANSFERASE"/>
    <property type="match status" value="1"/>
</dbReference>
<evidence type="ECO:0000256" key="1">
    <source>
        <dbReference type="ARBA" id="ARBA00000915"/>
    </source>
</evidence>
<sequence length="331" mass="37431">MQIPSNKIRFALPSKGRMGKSTLEFLEKCGLRIHRKNRDYIGSIAMFPDVQIVFQNQSDIIRGIEGGSLNFGIVGFDLVSELMNSYSSETVIIHENLEFGRCNLELAIPEEWSAQSLEEVFVSNKKIRIATKFPRCTERFLENYRTQFEIIEGKGALEVYPALNYCDIIVDLVSSGETLQANRLKQIQNGCILSSQAVFIGNRFSLEQPEVLEIARQLLEYFEAYLRGKKYVQIFANMKEADPRELTRKLFALPELSGLQGPTISPVYTPSGQTWNAIHIIVPKNQLQKVIRALRSIGGSGVIVSPTLYIFEEEPLCYRQLLLTINGKGVN</sequence>
<dbReference type="PANTHER" id="PTHR21403">
    <property type="entry name" value="ATP PHOSPHORIBOSYLTRANSFERASE ATP-PRTASE"/>
    <property type="match status" value="1"/>
</dbReference>
<dbReference type="InterPro" id="IPR020621">
    <property type="entry name" value="ATP-PRT_HisG_long"/>
</dbReference>
<name>A0ABY6HTR5_9ARCH</name>
<evidence type="ECO:0000256" key="2">
    <source>
        <dbReference type="ARBA" id="ARBA00004667"/>
    </source>
</evidence>
<dbReference type="InterPro" id="IPR001348">
    <property type="entry name" value="ATP_PRibTrfase_HisG"/>
</dbReference>
<comment type="pathway">
    <text evidence="2 8">Amino-acid biosynthesis; L-histidine biosynthesis; L-histidine from 5-phospho-alpha-D-ribose 1-diphosphate: step 1/9.</text>
</comment>